<accession>E1ZRB5</accession>
<evidence type="ECO:0000313" key="3">
    <source>
        <dbReference type="Proteomes" id="UP000008141"/>
    </source>
</evidence>
<gene>
    <name evidence="2" type="ORF">CHLNCDRAFT_139983</name>
</gene>
<keyword evidence="3" id="KW-1185">Reference proteome</keyword>
<dbReference type="InParanoid" id="E1ZRB5"/>
<protein>
    <recommendedName>
        <fullName evidence="4">MYND-type domain-containing protein</fullName>
    </recommendedName>
</protein>
<evidence type="ECO:0000313" key="2">
    <source>
        <dbReference type="EMBL" id="EFN51540.1"/>
    </source>
</evidence>
<proteinExistence type="predicted"/>
<dbReference type="SUPFAM" id="SSF144232">
    <property type="entry name" value="HIT/MYND zinc finger-like"/>
    <property type="match status" value="1"/>
</dbReference>
<reference evidence="2 3" key="1">
    <citation type="journal article" date="2010" name="Plant Cell">
        <title>The Chlorella variabilis NC64A genome reveals adaptation to photosymbiosis, coevolution with viruses, and cryptic sex.</title>
        <authorList>
            <person name="Blanc G."/>
            <person name="Duncan G."/>
            <person name="Agarkova I."/>
            <person name="Borodovsky M."/>
            <person name="Gurnon J."/>
            <person name="Kuo A."/>
            <person name="Lindquist E."/>
            <person name="Lucas S."/>
            <person name="Pangilinan J."/>
            <person name="Polle J."/>
            <person name="Salamov A."/>
            <person name="Terry A."/>
            <person name="Yamada T."/>
            <person name="Dunigan D.D."/>
            <person name="Grigoriev I.V."/>
            <person name="Claverie J.M."/>
            <person name="Van Etten J.L."/>
        </authorList>
    </citation>
    <scope>NUCLEOTIDE SEQUENCE [LARGE SCALE GENOMIC DNA]</scope>
    <source>
        <strain evidence="2 3">NC64A</strain>
    </source>
</reference>
<dbReference type="Proteomes" id="UP000008141">
    <property type="component" value="Unassembled WGS sequence"/>
</dbReference>
<name>E1ZRB5_CHLVA</name>
<sequence length="259" mass="27538">MALQDVEGLTPRMRAIMDSQLEAARLLLELEQQQAGWRQRGAPSSRAPRWEQAEARGTAPASSAAAEAAAEAAAAQLLAEEEREEEEQATRQAAKAAKRQRQKERQRQRAAVSAGEADETATGQAAVEALVPHPHGELKGHLQKQQRQRLEAAAVSTTEPMRDPLVAADGHTYERAVGEIATGQAAVAEPTPQQAVEAVEAAAGVRVCAAEGCGNTSGLHRCSGRRAVRYCSEACSHAHGKAHKAECRRLRTAAGVAQP</sequence>
<dbReference type="Gene3D" id="6.10.140.2220">
    <property type="match status" value="1"/>
</dbReference>
<dbReference type="KEGG" id="cvr:CHLNCDRAFT_139983"/>
<evidence type="ECO:0008006" key="4">
    <source>
        <dbReference type="Google" id="ProtNLM"/>
    </source>
</evidence>
<dbReference type="AlphaFoldDB" id="E1ZRB5"/>
<feature type="compositionally biased region" description="Low complexity" evidence="1">
    <location>
        <begin position="55"/>
        <end position="78"/>
    </location>
</feature>
<feature type="region of interest" description="Disordered" evidence="1">
    <location>
        <begin position="34"/>
        <end position="122"/>
    </location>
</feature>
<dbReference type="OrthoDB" id="515684at2759"/>
<dbReference type="eggNOG" id="KOG0504">
    <property type="taxonomic scope" value="Eukaryota"/>
</dbReference>
<organism evidence="3">
    <name type="scientific">Chlorella variabilis</name>
    <name type="common">Green alga</name>
    <dbReference type="NCBI Taxonomy" id="554065"/>
    <lineage>
        <taxon>Eukaryota</taxon>
        <taxon>Viridiplantae</taxon>
        <taxon>Chlorophyta</taxon>
        <taxon>core chlorophytes</taxon>
        <taxon>Trebouxiophyceae</taxon>
        <taxon>Chlorellales</taxon>
        <taxon>Chlorellaceae</taxon>
        <taxon>Chlorella clade</taxon>
        <taxon>Chlorella</taxon>
    </lineage>
</organism>
<feature type="compositionally biased region" description="Basic residues" evidence="1">
    <location>
        <begin position="96"/>
        <end position="108"/>
    </location>
</feature>
<evidence type="ECO:0000256" key="1">
    <source>
        <dbReference type="SAM" id="MobiDB-lite"/>
    </source>
</evidence>
<dbReference type="EMBL" id="GL433862">
    <property type="protein sequence ID" value="EFN51540.1"/>
    <property type="molecule type" value="Genomic_DNA"/>
</dbReference>
<dbReference type="GeneID" id="17350981"/>
<dbReference type="RefSeq" id="XP_005843642.1">
    <property type="nucleotide sequence ID" value="XM_005843580.1"/>
</dbReference>